<reference evidence="1" key="1">
    <citation type="submission" date="2021-01" db="EMBL/GenBank/DDBJ databases">
        <title>Phytophthora aleatoria, a newly-described species from Pinus radiata is distinct from Phytophthora cactorum isolates based on comparative genomics.</title>
        <authorList>
            <person name="Mcdougal R."/>
            <person name="Panda P."/>
            <person name="Williams N."/>
            <person name="Studholme D.J."/>
        </authorList>
    </citation>
    <scope>NUCLEOTIDE SEQUENCE</scope>
    <source>
        <strain evidence="1">NZFS 4037</strain>
    </source>
</reference>
<protein>
    <submittedName>
        <fullName evidence="1">Uncharacterized protein</fullName>
    </submittedName>
</protein>
<feature type="non-terminal residue" evidence="1">
    <location>
        <position position="122"/>
    </location>
</feature>
<accession>A0A8J5MDM3</accession>
<proteinExistence type="predicted"/>
<keyword evidence="2" id="KW-1185">Reference proteome</keyword>
<dbReference type="AlphaFoldDB" id="A0A8J5MDM3"/>
<evidence type="ECO:0000313" key="1">
    <source>
        <dbReference type="EMBL" id="KAG6950613.1"/>
    </source>
</evidence>
<dbReference type="EMBL" id="JAENGY010001284">
    <property type="protein sequence ID" value="KAG6950613.1"/>
    <property type="molecule type" value="Genomic_DNA"/>
</dbReference>
<gene>
    <name evidence="1" type="ORF">JG688_00014087</name>
</gene>
<evidence type="ECO:0000313" key="2">
    <source>
        <dbReference type="Proteomes" id="UP000709295"/>
    </source>
</evidence>
<comment type="caution">
    <text evidence="1">The sequence shown here is derived from an EMBL/GenBank/DDBJ whole genome shotgun (WGS) entry which is preliminary data.</text>
</comment>
<dbReference type="Proteomes" id="UP000709295">
    <property type="component" value="Unassembled WGS sequence"/>
</dbReference>
<name>A0A8J5MDM3_9STRA</name>
<organism evidence="1 2">
    <name type="scientific">Phytophthora aleatoria</name>
    <dbReference type="NCBI Taxonomy" id="2496075"/>
    <lineage>
        <taxon>Eukaryota</taxon>
        <taxon>Sar</taxon>
        <taxon>Stramenopiles</taxon>
        <taxon>Oomycota</taxon>
        <taxon>Peronosporomycetes</taxon>
        <taxon>Peronosporales</taxon>
        <taxon>Peronosporaceae</taxon>
        <taxon>Phytophthora</taxon>
    </lineage>
</organism>
<sequence length="122" mass="13976">LLLGHIKRIFESTNGLAWSEPVAVFLEEIWHNARLRKHGHDAFLLQLFVYVSRPQVQHLSPLRRATDARIQEQLSRAAEYMRGCQIEGGVATTRYAASVKHDCRKMHQHLCRIILRSGSCSS</sequence>